<feature type="signal peptide" evidence="1">
    <location>
        <begin position="1"/>
        <end position="27"/>
    </location>
</feature>
<evidence type="ECO:0000313" key="2">
    <source>
        <dbReference type="EMBL" id="MEK7953780.1"/>
    </source>
</evidence>
<protein>
    <recommendedName>
        <fullName evidence="4">DUF4402 domain-containing protein</fullName>
    </recommendedName>
</protein>
<reference evidence="2 3" key="1">
    <citation type="submission" date="2024-04" db="EMBL/GenBank/DDBJ databases">
        <title>Luteolibacter sp. isolated from soil.</title>
        <authorList>
            <person name="An J."/>
        </authorList>
    </citation>
    <scope>NUCLEOTIDE SEQUENCE [LARGE SCALE GENOMIC DNA]</scope>
    <source>
        <strain evidence="2 3">Y139</strain>
    </source>
</reference>
<proteinExistence type="predicted"/>
<evidence type="ECO:0000313" key="3">
    <source>
        <dbReference type="Proteomes" id="UP001371305"/>
    </source>
</evidence>
<organism evidence="2 3">
    <name type="scientific">Luteolibacter soli</name>
    <dbReference type="NCBI Taxonomy" id="3135280"/>
    <lineage>
        <taxon>Bacteria</taxon>
        <taxon>Pseudomonadati</taxon>
        <taxon>Verrucomicrobiota</taxon>
        <taxon>Verrucomicrobiia</taxon>
        <taxon>Verrucomicrobiales</taxon>
        <taxon>Verrucomicrobiaceae</taxon>
        <taxon>Luteolibacter</taxon>
    </lineage>
</organism>
<gene>
    <name evidence="2" type="ORF">WKV53_24910</name>
</gene>
<keyword evidence="1" id="KW-0732">Signal</keyword>
<keyword evidence="3" id="KW-1185">Reference proteome</keyword>
<name>A0ABU9B284_9BACT</name>
<dbReference type="RefSeq" id="WP_341407546.1">
    <property type="nucleotide sequence ID" value="NZ_JBBUKT010000013.1"/>
</dbReference>
<evidence type="ECO:0008006" key="4">
    <source>
        <dbReference type="Google" id="ProtNLM"/>
    </source>
</evidence>
<accession>A0ABU9B284</accession>
<comment type="caution">
    <text evidence="2">The sequence shown here is derived from an EMBL/GenBank/DDBJ whole genome shotgun (WGS) entry which is preliminary data.</text>
</comment>
<evidence type="ECO:0000256" key="1">
    <source>
        <dbReference type="SAM" id="SignalP"/>
    </source>
</evidence>
<sequence>MKFPLPLGRCLMAGMLACFCLSGISAAADLDVPRGTLTVDRDLVRVGMKSQLTWQIDYPAPITSVVDIVTPNIIKPKKDLKMKVRVLGASFQESILSFLPVEVQWSKNSSTWTRIYYGLQTNVLPSVPVLQTTVKAGDTINFGGRGYRDGAWLPLYNTAQATKNLVMLKNNDTVPSTVPALNGSSIESFLKPYMDTVTKKVKIGDRDLILLMELGQTNTSNSGFDLQDLVVLVTFE</sequence>
<dbReference type="Proteomes" id="UP001371305">
    <property type="component" value="Unassembled WGS sequence"/>
</dbReference>
<dbReference type="EMBL" id="JBBUKT010000013">
    <property type="protein sequence ID" value="MEK7953780.1"/>
    <property type="molecule type" value="Genomic_DNA"/>
</dbReference>
<feature type="chain" id="PRO_5046081261" description="DUF4402 domain-containing protein" evidence="1">
    <location>
        <begin position="28"/>
        <end position="236"/>
    </location>
</feature>